<dbReference type="InterPro" id="IPR036770">
    <property type="entry name" value="Ankyrin_rpt-contain_sf"/>
</dbReference>
<accession>A0A9P1DRU1</accession>
<dbReference type="Proteomes" id="UP001152797">
    <property type="component" value="Unassembled WGS sequence"/>
</dbReference>
<dbReference type="OrthoDB" id="346910at2759"/>
<reference evidence="7" key="1">
    <citation type="submission" date="2022-10" db="EMBL/GenBank/DDBJ databases">
        <authorList>
            <person name="Chen Y."/>
            <person name="Dougan E. K."/>
            <person name="Chan C."/>
            <person name="Rhodes N."/>
            <person name="Thang M."/>
        </authorList>
    </citation>
    <scope>NUCLEOTIDE SEQUENCE</scope>
</reference>
<feature type="compositionally biased region" description="Low complexity" evidence="5">
    <location>
        <begin position="609"/>
        <end position="621"/>
    </location>
</feature>
<dbReference type="PANTHER" id="PTHR24198:SF188">
    <property type="entry name" value="ANKYRIN REPEAT DOMAIN 55"/>
    <property type="match status" value="1"/>
</dbReference>
<dbReference type="InterPro" id="IPR036034">
    <property type="entry name" value="PDZ_sf"/>
</dbReference>
<name>A0A9P1DRU1_9DINO</name>
<evidence type="ECO:0000313" key="10">
    <source>
        <dbReference type="Proteomes" id="UP001152797"/>
    </source>
</evidence>
<comment type="caution">
    <text evidence="7">The sequence shown here is derived from an EMBL/GenBank/DDBJ whole genome shotgun (WGS) entry which is preliminary data.</text>
</comment>
<dbReference type="SUPFAM" id="SSF48403">
    <property type="entry name" value="Ankyrin repeat"/>
    <property type="match status" value="1"/>
</dbReference>
<evidence type="ECO:0000259" key="6">
    <source>
        <dbReference type="PROSITE" id="PS50106"/>
    </source>
</evidence>
<dbReference type="SMART" id="SM00228">
    <property type="entry name" value="PDZ"/>
    <property type="match status" value="1"/>
</dbReference>
<dbReference type="InterPro" id="IPR002110">
    <property type="entry name" value="Ankyrin_rpt"/>
</dbReference>
<evidence type="ECO:0000256" key="5">
    <source>
        <dbReference type="SAM" id="MobiDB-lite"/>
    </source>
</evidence>
<protein>
    <submittedName>
        <fullName evidence="9">Ankyrin repeat protein PAE1861</fullName>
    </submittedName>
</protein>
<dbReference type="Pfam" id="PF00023">
    <property type="entry name" value="Ank"/>
    <property type="match status" value="1"/>
</dbReference>
<feature type="region of interest" description="Disordered" evidence="5">
    <location>
        <begin position="115"/>
        <end position="326"/>
    </location>
</feature>
<dbReference type="EMBL" id="CAMXCT020006535">
    <property type="protein sequence ID" value="CAL1168907.1"/>
    <property type="molecule type" value="Genomic_DNA"/>
</dbReference>
<feature type="compositionally biased region" description="Basic and acidic residues" evidence="5">
    <location>
        <begin position="146"/>
        <end position="156"/>
    </location>
</feature>
<reference evidence="8" key="2">
    <citation type="submission" date="2024-04" db="EMBL/GenBank/DDBJ databases">
        <authorList>
            <person name="Chen Y."/>
            <person name="Shah S."/>
            <person name="Dougan E. K."/>
            <person name="Thang M."/>
            <person name="Chan C."/>
        </authorList>
    </citation>
    <scope>NUCLEOTIDE SEQUENCE [LARGE SCALE GENOMIC DNA]</scope>
</reference>
<dbReference type="EMBL" id="CAMXCT030006535">
    <property type="protein sequence ID" value="CAL4802844.1"/>
    <property type="molecule type" value="Genomic_DNA"/>
</dbReference>
<dbReference type="PANTHER" id="PTHR24198">
    <property type="entry name" value="ANKYRIN REPEAT AND PROTEIN KINASE DOMAIN-CONTAINING PROTEIN"/>
    <property type="match status" value="1"/>
</dbReference>
<dbReference type="SMART" id="SM00248">
    <property type="entry name" value="ANK"/>
    <property type="match status" value="3"/>
</dbReference>
<evidence type="ECO:0000313" key="7">
    <source>
        <dbReference type="EMBL" id="CAI4015532.1"/>
    </source>
</evidence>
<feature type="compositionally biased region" description="Basic and acidic residues" evidence="5">
    <location>
        <begin position="173"/>
        <end position="191"/>
    </location>
</feature>
<evidence type="ECO:0000313" key="9">
    <source>
        <dbReference type="EMBL" id="CAL4802844.1"/>
    </source>
</evidence>
<dbReference type="Pfam" id="PF00595">
    <property type="entry name" value="PDZ"/>
    <property type="match status" value="1"/>
</dbReference>
<dbReference type="InterPro" id="IPR001478">
    <property type="entry name" value="PDZ"/>
</dbReference>
<keyword evidence="2 3" id="KW-0040">ANK repeat</keyword>
<feature type="compositionally biased region" description="Basic and acidic residues" evidence="5">
    <location>
        <begin position="201"/>
        <end position="224"/>
    </location>
</feature>
<organism evidence="7">
    <name type="scientific">Cladocopium goreaui</name>
    <dbReference type="NCBI Taxonomy" id="2562237"/>
    <lineage>
        <taxon>Eukaryota</taxon>
        <taxon>Sar</taxon>
        <taxon>Alveolata</taxon>
        <taxon>Dinophyceae</taxon>
        <taxon>Suessiales</taxon>
        <taxon>Symbiodiniaceae</taxon>
        <taxon>Cladocopium</taxon>
    </lineage>
</organism>
<dbReference type="Gene3D" id="1.25.40.20">
    <property type="entry name" value="Ankyrin repeat-containing domain"/>
    <property type="match status" value="2"/>
</dbReference>
<feature type="domain" description="PDZ" evidence="6">
    <location>
        <begin position="65"/>
        <end position="132"/>
    </location>
</feature>
<dbReference type="EMBL" id="CAMXCT010006535">
    <property type="protein sequence ID" value="CAI4015532.1"/>
    <property type="molecule type" value="Genomic_DNA"/>
</dbReference>
<proteinExistence type="predicted"/>
<evidence type="ECO:0000256" key="4">
    <source>
        <dbReference type="SAM" id="Coils"/>
    </source>
</evidence>
<dbReference type="SUPFAM" id="SSF50156">
    <property type="entry name" value="PDZ domain-like"/>
    <property type="match status" value="1"/>
</dbReference>
<feature type="compositionally biased region" description="Low complexity" evidence="5">
    <location>
        <begin position="157"/>
        <end position="172"/>
    </location>
</feature>
<evidence type="ECO:0000256" key="1">
    <source>
        <dbReference type="ARBA" id="ARBA00022737"/>
    </source>
</evidence>
<dbReference type="Gene3D" id="2.30.42.10">
    <property type="match status" value="1"/>
</dbReference>
<feature type="region of interest" description="Disordered" evidence="5">
    <location>
        <begin position="1"/>
        <end position="69"/>
    </location>
</feature>
<dbReference type="PROSITE" id="PS50088">
    <property type="entry name" value="ANK_REPEAT"/>
    <property type="match status" value="1"/>
</dbReference>
<evidence type="ECO:0000256" key="3">
    <source>
        <dbReference type="PROSITE-ProRule" id="PRU00023"/>
    </source>
</evidence>
<dbReference type="GO" id="GO:0005737">
    <property type="term" value="C:cytoplasm"/>
    <property type="evidence" value="ECO:0007669"/>
    <property type="project" value="TreeGrafter"/>
</dbReference>
<evidence type="ECO:0000313" key="8">
    <source>
        <dbReference type="EMBL" id="CAL1168907.1"/>
    </source>
</evidence>
<keyword evidence="10" id="KW-1185">Reference proteome</keyword>
<gene>
    <name evidence="7" type="ORF">C1SCF055_LOCUS40356</name>
</gene>
<keyword evidence="4" id="KW-0175">Coiled coil</keyword>
<feature type="coiled-coil region" evidence="4">
    <location>
        <begin position="342"/>
        <end position="376"/>
    </location>
</feature>
<feature type="region of interest" description="Disordered" evidence="5">
    <location>
        <begin position="587"/>
        <end position="647"/>
    </location>
</feature>
<feature type="compositionally biased region" description="Basic and acidic residues" evidence="5">
    <location>
        <begin position="235"/>
        <end position="263"/>
    </location>
</feature>
<feature type="repeat" description="ANK" evidence="3">
    <location>
        <begin position="478"/>
        <end position="510"/>
    </location>
</feature>
<sequence length="647" mass="70101">MADISEIKEKLKERPVTLLLEPPRDQEAEPVEPVEPENRSHQEPPVPVPEAQGPQGPQGPEPEGAITLTATEGGLGFGVSCFPPAEQIFVKKVDAGSWAAQHGLREGFQLLKVQGKDAGSLSPEEFRSAMKSQRPLELSFLPAPESSKESSQEVAEKAAQPPEAQAVTGTEKPAAETKETETNEVKAEESSAKQIQEPVEQESKDGDELATLKKKLAESTEELQRAQTELSQALKKSETSQEQLTKLKEELETKNRDLKERQELSAVNEEETKKEIAQLKEQVAAQEEELKRTKEDVQTARANKERRKSQNQSMEAKLKQQEPQDAAIAGAEDDFAKRVRESAEVRDLKRQVELEIQTLRSELEELKAQVGSMRGSLRGSFAELPGASSFKPLNAEATTVMEANDVNLFRAAQPLLRPNTEKRGQAVQAVEVALQKGASPNSWQGPGSPLQAAVQARAPDLVKCLLKAHADPGEIDAHGVSLLHLATFHGEAEVSKLLLEANANPNVTDRYAQTPIFFAPTRQVCMTLHNFNADVNAMNSKGQSPLHLAAKAGLGDVMHWLAAKASPDVLSSKDANGQRAADYAKAAGLRMGKLEGRTAKSPRPPTSPTSPMSPTSPARSPCGAASPQESRSGNGRQGPFRIAEPSK</sequence>
<dbReference type="AlphaFoldDB" id="A0A9P1DRU1"/>
<dbReference type="PROSITE" id="PS50297">
    <property type="entry name" value="ANK_REP_REGION"/>
    <property type="match status" value="1"/>
</dbReference>
<dbReference type="Pfam" id="PF12796">
    <property type="entry name" value="Ank_2"/>
    <property type="match status" value="1"/>
</dbReference>
<feature type="compositionally biased region" description="Basic and acidic residues" evidence="5">
    <location>
        <begin position="1"/>
        <end position="15"/>
    </location>
</feature>
<dbReference type="PROSITE" id="PS50106">
    <property type="entry name" value="PDZ"/>
    <property type="match status" value="1"/>
</dbReference>
<evidence type="ECO:0000256" key="2">
    <source>
        <dbReference type="ARBA" id="ARBA00023043"/>
    </source>
</evidence>
<keyword evidence="1" id="KW-0677">Repeat</keyword>
<feature type="compositionally biased region" description="Basic and acidic residues" evidence="5">
    <location>
        <begin position="288"/>
        <end position="298"/>
    </location>
</feature>